<dbReference type="EnsemblMetazoa" id="GPPI029063-RA">
    <property type="protein sequence ID" value="GPPI029063-PA"/>
    <property type="gene ID" value="GPPI029063"/>
</dbReference>
<protein>
    <submittedName>
        <fullName evidence="2">Uncharacterized protein</fullName>
    </submittedName>
</protein>
<dbReference type="AlphaFoldDB" id="A0A1B0BG96"/>
<feature type="compositionally biased region" description="Acidic residues" evidence="1">
    <location>
        <begin position="13"/>
        <end position="39"/>
    </location>
</feature>
<evidence type="ECO:0000313" key="2">
    <source>
        <dbReference type="EnsemblMetazoa" id="GPPI029063-PA"/>
    </source>
</evidence>
<sequence length="96" mass="10858">MEEGDYWERFEISENESDNEIQSEYTDTDSSDDSDIISDTDDIGSYSEEIDEDDDNWQVITESDEVPADVPTQKCHGAVALLSKKTLGGQRVKPDY</sequence>
<organism evidence="2 3">
    <name type="scientific">Glossina palpalis gambiensis</name>
    <dbReference type="NCBI Taxonomy" id="67801"/>
    <lineage>
        <taxon>Eukaryota</taxon>
        <taxon>Metazoa</taxon>
        <taxon>Ecdysozoa</taxon>
        <taxon>Arthropoda</taxon>
        <taxon>Hexapoda</taxon>
        <taxon>Insecta</taxon>
        <taxon>Pterygota</taxon>
        <taxon>Neoptera</taxon>
        <taxon>Endopterygota</taxon>
        <taxon>Diptera</taxon>
        <taxon>Brachycera</taxon>
        <taxon>Muscomorpha</taxon>
        <taxon>Hippoboscoidea</taxon>
        <taxon>Glossinidae</taxon>
        <taxon>Glossina</taxon>
    </lineage>
</organism>
<reference evidence="3" key="1">
    <citation type="submission" date="2015-01" db="EMBL/GenBank/DDBJ databases">
        <authorList>
            <person name="Aksoy S."/>
            <person name="Warren W."/>
            <person name="Wilson R.K."/>
        </authorList>
    </citation>
    <scope>NUCLEOTIDE SEQUENCE [LARGE SCALE GENOMIC DNA]</scope>
    <source>
        <strain evidence="3">IAEA</strain>
    </source>
</reference>
<feature type="compositionally biased region" description="Basic and acidic residues" evidence="1">
    <location>
        <begin position="1"/>
        <end position="12"/>
    </location>
</feature>
<keyword evidence="3" id="KW-1185">Reference proteome</keyword>
<evidence type="ECO:0000256" key="1">
    <source>
        <dbReference type="SAM" id="MobiDB-lite"/>
    </source>
</evidence>
<name>A0A1B0BG96_9MUSC</name>
<accession>A0A1B0BG96</accession>
<reference evidence="2" key="2">
    <citation type="submission" date="2020-05" db="UniProtKB">
        <authorList>
            <consortium name="EnsemblMetazoa"/>
        </authorList>
    </citation>
    <scope>IDENTIFICATION</scope>
    <source>
        <strain evidence="2">IAEA</strain>
    </source>
</reference>
<evidence type="ECO:0000313" key="3">
    <source>
        <dbReference type="Proteomes" id="UP000092460"/>
    </source>
</evidence>
<dbReference type="EMBL" id="JXJN01013813">
    <property type="status" value="NOT_ANNOTATED_CDS"/>
    <property type="molecule type" value="Genomic_DNA"/>
</dbReference>
<feature type="region of interest" description="Disordered" evidence="1">
    <location>
        <begin position="1"/>
        <end position="39"/>
    </location>
</feature>
<dbReference type="VEuPathDB" id="VectorBase:GPPI029063"/>
<proteinExistence type="predicted"/>
<dbReference type="Proteomes" id="UP000092460">
    <property type="component" value="Unassembled WGS sequence"/>
</dbReference>